<dbReference type="GO" id="GO:0003677">
    <property type="term" value="F:DNA binding"/>
    <property type="evidence" value="ECO:0007669"/>
    <property type="project" value="UniProtKB-KW"/>
</dbReference>
<dbReference type="SUPFAM" id="SSF47413">
    <property type="entry name" value="lambda repressor-like DNA-binding domains"/>
    <property type="match status" value="1"/>
</dbReference>
<proteinExistence type="predicted"/>
<dbReference type="CDD" id="cd00093">
    <property type="entry name" value="HTH_XRE"/>
    <property type="match status" value="1"/>
</dbReference>
<feature type="domain" description="HTH cro/C1-type" evidence="2">
    <location>
        <begin position="8"/>
        <end position="63"/>
    </location>
</feature>
<gene>
    <name evidence="3" type="ORF">GLV98_07875</name>
</gene>
<dbReference type="PANTHER" id="PTHR46797">
    <property type="entry name" value="HTH-TYPE TRANSCRIPTIONAL REGULATOR"/>
    <property type="match status" value="1"/>
</dbReference>
<dbReference type="InterPro" id="IPR010982">
    <property type="entry name" value="Lambda_DNA-bd_dom_sf"/>
</dbReference>
<evidence type="ECO:0000313" key="4">
    <source>
        <dbReference type="Proteomes" id="UP000447393"/>
    </source>
</evidence>
<dbReference type="Proteomes" id="UP000447393">
    <property type="component" value="Unassembled WGS sequence"/>
</dbReference>
<keyword evidence="1" id="KW-0238">DNA-binding</keyword>
<sequence length="80" mass="9031">MMSIGEKIRVLRLGKGLSVNEFAKESGVSKSYISNIERGVQKNPSLIIMGKLARTLDVPLEELLTHKYGEDDQREKVTRE</sequence>
<dbReference type="SMART" id="SM00530">
    <property type="entry name" value="HTH_XRE"/>
    <property type="match status" value="1"/>
</dbReference>
<evidence type="ECO:0000256" key="1">
    <source>
        <dbReference type="ARBA" id="ARBA00023125"/>
    </source>
</evidence>
<dbReference type="InterPro" id="IPR001387">
    <property type="entry name" value="Cro/C1-type_HTH"/>
</dbReference>
<dbReference type="OrthoDB" id="1859224at2"/>
<dbReference type="Pfam" id="PF01381">
    <property type="entry name" value="HTH_3"/>
    <property type="match status" value="1"/>
</dbReference>
<dbReference type="PROSITE" id="PS50943">
    <property type="entry name" value="HTH_CROC1"/>
    <property type="match status" value="1"/>
</dbReference>
<organism evidence="3 4">
    <name type="scientific">Halobacillus litoralis</name>
    <dbReference type="NCBI Taxonomy" id="45668"/>
    <lineage>
        <taxon>Bacteria</taxon>
        <taxon>Bacillati</taxon>
        <taxon>Bacillota</taxon>
        <taxon>Bacilli</taxon>
        <taxon>Bacillales</taxon>
        <taxon>Bacillaceae</taxon>
        <taxon>Halobacillus</taxon>
    </lineage>
</organism>
<protein>
    <submittedName>
        <fullName evidence="3">Helix-turn-helix domain-containing protein</fullName>
    </submittedName>
</protein>
<comment type="caution">
    <text evidence="3">The sequence shown here is derived from an EMBL/GenBank/DDBJ whole genome shotgun (WGS) entry which is preliminary data.</text>
</comment>
<dbReference type="Gene3D" id="1.10.260.40">
    <property type="entry name" value="lambda repressor-like DNA-binding domains"/>
    <property type="match status" value="1"/>
</dbReference>
<evidence type="ECO:0000259" key="2">
    <source>
        <dbReference type="PROSITE" id="PS50943"/>
    </source>
</evidence>
<dbReference type="GO" id="GO:0003700">
    <property type="term" value="F:DNA-binding transcription factor activity"/>
    <property type="evidence" value="ECO:0007669"/>
    <property type="project" value="TreeGrafter"/>
</dbReference>
<name>A0A845E5C4_9BACI</name>
<dbReference type="AlphaFoldDB" id="A0A845E5C4"/>
<dbReference type="GO" id="GO:0005829">
    <property type="term" value="C:cytosol"/>
    <property type="evidence" value="ECO:0007669"/>
    <property type="project" value="TreeGrafter"/>
</dbReference>
<dbReference type="PANTHER" id="PTHR46797:SF1">
    <property type="entry name" value="METHYLPHOSPHONATE SYNTHASE"/>
    <property type="match status" value="1"/>
</dbReference>
<reference evidence="3 4" key="1">
    <citation type="submission" date="2019-11" db="EMBL/GenBank/DDBJ databases">
        <title>Genome sequences of 17 halophilic strains isolated from different environments.</title>
        <authorList>
            <person name="Furrow R.E."/>
        </authorList>
    </citation>
    <scope>NUCLEOTIDE SEQUENCE [LARGE SCALE GENOMIC DNA]</scope>
    <source>
        <strain evidence="3 4">22505_10_Sand</strain>
    </source>
</reference>
<dbReference type="EMBL" id="WMEZ01000002">
    <property type="protein sequence ID" value="MYL49399.1"/>
    <property type="molecule type" value="Genomic_DNA"/>
</dbReference>
<evidence type="ECO:0000313" key="3">
    <source>
        <dbReference type="EMBL" id="MYL49399.1"/>
    </source>
</evidence>
<accession>A0A845E5C4</accession>
<dbReference type="InterPro" id="IPR050807">
    <property type="entry name" value="TransReg_Diox_bact_type"/>
</dbReference>